<dbReference type="Pfam" id="PF00258">
    <property type="entry name" value="Flavodoxin_1"/>
    <property type="match status" value="1"/>
</dbReference>
<dbReference type="InterPro" id="IPR029039">
    <property type="entry name" value="Flavoprotein-like_sf"/>
</dbReference>
<dbReference type="InterPro" id="IPR008254">
    <property type="entry name" value="Flavodoxin/NO_synth"/>
</dbReference>
<proteinExistence type="predicted"/>
<evidence type="ECO:0000259" key="4">
    <source>
        <dbReference type="PROSITE" id="PS50902"/>
    </source>
</evidence>
<evidence type="ECO:0000256" key="1">
    <source>
        <dbReference type="ARBA" id="ARBA00022630"/>
    </source>
</evidence>
<dbReference type="RefSeq" id="WP_124219397.1">
    <property type="nucleotide sequence ID" value="NZ_RKQL01000001.1"/>
</dbReference>
<keyword evidence="2" id="KW-0288">FMN</keyword>
<name>A0A3N4UR18_9BURK</name>
<dbReference type="GO" id="GO:0050667">
    <property type="term" value="P:homocysteine metabolic process"/>
    <property type="evidence" value="ECO:0007669"/>
    <property type="project" value="TreeGrafter"/>
</dbReference>
<keyword evidence="6" id="KW-1185">Reference proteome</keyword>
<dbReference type="PRINTS" id="PR00369">
    <property type="entry name" value="FLAVODOXIN"/>
</dbReference>
<keyword evidence="3" id="KW-0813">Transport</keyword>
<feature type="domain" description="Flavodoxin-like" evidence="4">
    <location>
        <begin position="10"/>
        <end position="155"/>
    </location>
</feature>
<evidence type="ECO:0000313" key="5">
    <source>
        <dbReference type="EMBL" id="RPE72478.1"/>
    </source>
</evidence>
<reference evidence="5 6" key="1">
    <citation type="submission" date="2018-11" db="EMBL/GenBank/DDBJ databases">
        <title>Genomic Encyclopedia of Type Strains, Phase IV (KMG-IV): sequencing the most valuable type-strain genomes for metagenomic binning, comparative biology and taxonomic classification.</title>
        <authorList>
            <person name="Goeker M."/>
        </authorList>
    </citation>
    <scope>NUCLEOTIDE SEQUENCE [LARGE SCALE GENOMIC DNA]</scope>
    <source>
        <strain evidence="5 6">DSM 101684</strain>
    </source>
</reference>
<dbReference type="Proteomes" id="UP000272193">
    <property type="component" value="Unassembled WGS sequence"/>
</dbReference>
<dbReference type="EMBL" id="RKQL01000001">
    <property type="protein sequence ID" value="RPE72478.1"/>
    <property type="molecule type" value="Genomic_DNA"/>
</dbReference>
<dbReference type="GO" id="GO:0005829">
    <property type="term" value="C:cytosol"/>
    <property type="evidence" value="ECO:0007669"/>
    <property type="project" value="TreeGrafter"/>
</dbReference>
<dbReference type="AlphaFoldDB" id="A0A3N4UR18"/>
<dbReference type="Gene3D" id="3.40.50.360">
    <property type="match status" value="1"/>
</dbReference>
<dbReference type="OrthoDB" id="9816402at2"/>
<dbReference type="PANTHER" id="PTHR19384">
    <property type="entry name" value="NITRIC OXIDE SYNTHASE-RELATED"/>
    <property type="match status" value="1"/>
</dbReference>
<dbReference type="InterPro" id="IPR001094">
    <property type="entry name" value="Flavdoxin-like"/>
</dbReference>
<keyword evidence="3" id="KW-0249">Electron transport</keyword>
<evidence type="ECO:0000313" key="6">
    <source>
        <dbReference type="Proteomes" id="UP000272193"/>
    </source>
</evidence>
<dbReference type="GO" id="GO:0030586">
    <property type="term" value="F:[methionine synthase] reductase (NADPH) activity"/>
    <property type="evidence" value="ECO:0007669"/>
    <property type="project" value="TreeGrafter"/>
</dbReference>
<dbReference type="GO" id="GO:0010181">
    <property type="term" value="F:FMN binding"/>
    <property type="evidence" value="ECO:0007669"/>
    <property type="project" value="InterPro"/>
</dbReference>
<dbReference type="GO" id="GO:0050660">
    <property type="term" value="F:flavin adenine dinucleotide binding"/>
    <property type="evidence" value="ECO:0007669"/>
    <property type="project" value="TreeGrafter"/>
</dbReference>
<evidence type="ECO:0000256" key="3">
    <source>
        <dbReference type="ARBA" id="ARBA00022982"/>
    </source>
</evidence>
<dbReference type="PROSITE" id="PS50902">
    <property type="entry name" value="FLAVODOXIN_LIKE"/>
    <property type="match status" value="1"/>
</dbReference>
<evidence type="ECO:0000256" key="2">
    <source>
        <dbReference type="ARBA" id="ARBA00022643"/>
    </source>
</evidence>
<keyword evidence="1" id="KW-0285">Flavoprotein</keyword>
<dbReference type="GO" id="GO:0009086">
    <property type="term" value="P:methionine biosynthetic process"/>
    <property type="evidence" value="ECO:0007669"/>
    <property type="project" value="TreeGrafter"/>
</dbReference>
<protein>
    <submittedName>
        <fullName evidence="5">MioC protein</fullName>
    </submittedName>
</protein>
<sequence length="164" mass="17389">MTTTPSTQPLMILYGSSGGTAESVAQALGMEASDLGWSPTVQALDTVDPGVFDAAAETTFLFCTSTTGAGDLPENARRFFETLEQQPRYLGSVRYGLLGLGDEAGHPHTFCGAAHLIDERLQDLGAQRLGPPLLIDTAHSDQPETVAVEWLRAWSATHGAATQD</sequence>
<dbReference type="SUPFAM" id="SSF52218">
    <property type="entry name" value="Flavoproteins"/>
    <property type="match status" value="1"/>
</dbReference>
<comment type="caution">
    <text evidence="5">The sequence shown here is derived from an EMBL/GenBank/DDBJ whole genome shotgun (WGS) entry which is preliminary data.</text>
</comment>
<dbReference type="PANTHER" id="PTHR19384:SF84">
    <property type="entry name" value="METHIONINE SYNTHASE REDUCTASE"/>
    <property type="match status" value="1"/>
</dbReference>
<gene>
    <name evidence="5" type="ORF">EDC62_0168</name>
</gene>
<accession>A0A3N4UR18</accession>
<organism evidence="5 6">
    <name type="scientific">Tibeticola sediminis</name>
    <dbReference type="NCBI Taxonomy" id="1917811"/>
    <lineage>
        <taxon>Bacteria</taxon>
        <taxon>Pseudomonadati</taxon>
        <taxon>Pseudomonadota</taxon>
        <taxon>Betaproteobacteria</taxon>
        <taxon>Burkholderiales</taxon>
        <taxon>Comamonadaceae</taxon>
        <taxon>Tibeticola</taxon>
    </lineage>
</organism>